<dbReference type="STRING" id="7757.ENSPMAP00000005739"/>
<dbReference type="AlphaFoldDB" id="S4RKK6"/>
<evidence type="ECO:0000256" key="6">
    <source>
        <dbReference type="PROSITE-ProRule" id="PRU00146"/>
    </source>
</evidence>
<dbReference type="PROSITE" id="PS01359">
    <property type="entry name" value="ZF_PHD_1"/>
    <property type="match status" value="1"/>
</dbReference>
<feature type="compositionally biased region" description="Basic and acidic residues" evidence="7">
    <location>
        <begin position="445"/>
        <end position="455"/>
    </location>
</feature>
<dbReference type="HOGENOM" id="CLU_602107_0_0_1"/>
<dbReference type="PANTHER" id="PTHR46174:SF1">
    <property type="entry name" value="CXXC-TYPE ZINC FINGER PROTEIN 1"/>
    <property type="match status" value="1"/>
</dbReference>
<dbReference type="InterPro" id="IPR019787">
    <property type="entry name" value="Znf_PHD-finger"/>
</dbReference>
<dbReference type="InterPro" id="IPR019786">
    <property type="entry name" value="Zinc_finger_PHD-type_CS"/>
</dbReference>
<dbReference type="InterPro" id="IPR013083">
    <property type="entry name" value="Znf_RING/FYVE/PHD"/>
</dbReference>
<feature type="region of interest" description="Disordered" evidence="7">
    <location>
        <begin position="329"/>
        <end position="349"/>
    </location>
</feature>
<dbReference type="GeneTree" id="ENSGT00940000157170"/>
<name>S4RKK6_PETMA</name>
<keyword evidence="2" id="KW-0479">Metal-binding</keyword>
<protein>
    <recommendedName>
        <fullName evidence="8">PHD-type domain-containing protein</fullName>
    </recommendedName>
</protein>
<dbReference type="PROSITE" id="PS50016">
    <property type="entry name" value="ZF_PHD_2"/>
    <property type="match status" value="1"/>
</dbReference>
<dbReference type="CDD" id="cd15606">
    <property type="entry name" value="PHD2_KDM5A"/>
    <property type="match status" value="1"/>
</dbReference>
<dbReference type="Pfam" id="PF00628">
    <property type="entry name" value="PHD"/>
    <property type="match status" value="1"/>
</dbReference>
<dbReference type="PANTHER" id="PTHR46174">
    <property type="entry name" value="CXXC-TYPE ZINC FINGER PROTEIN 1"/>
    <property type="match status" value="1"/>
</dbReference>
<evidence type="ECO:0000256" key="5">
    <source>
        <dbReference type="ARBA" id="ARBA00023242"/>
    </source>
</evidence>
<dbReference type="GO" id="GO:0045893">
    <property type="term" value="P:positive regulation of DNA-templated transcription"/>
    <property type="evidence" value="ECO:0007669"/>
    <property type="project" value="TreeGrafter"/>
</dbReference>
<dbReference type="GO" id="GO:0008270">
    <property type="term" value="F:zinc ion binding"/>
    <property type="evidence" value="ECO:0007669"/>
    <property type="project" value="UniProtKB-KW"/>
</dbReference>
<proteinExistence type="predicted"/>
<dbReference type="InterPro" id="IPR011011">
    <property type="entry name" value="Znf_FYVE_PHD"/>
</dbReference>
<evidence type="ECO:0000256" key="1">
    <source>
        <dbReference type="ARBA" id="ARBA00004123"/>
    </source>
</evidence>
<reference evidence="9" key="1">
    <citation type="submission" date="2025-08" db="UniProtKB">
        <authorList>
            <consortium name="Ensembl"/>
        </authorList>
    </citation>
    <scope>IDENTIFICATION</scope>
</reference>
<dbReference type="GO" id="GO:0048188">
    <property type="term" value="C:Set1C/COMPASS complex"/>
    <property type="evidence" value="ECO:0007669"/>
    <property type="project" value="InterPro"/>
</dbReference>
<evidence type="ECO:0000256" key="3">
    <source>
        <dbReference type="ARBA" id="ARBA00022771"/>
    </source>
</evidence>
<dbReference type="InterPro" id="IPR037869">
    <property type="entry name" value="Spp1/CFP1"/>
</dbReference>
<comment type="subcellular location">
    <subcellularLocation>
        <location evidence="1">Nucleus</location>
    </subcellularLocation>
</comment>
<evidence type="ECO:0000256" key="7">
    <source>
        <dbReference type="SAM" id="MobiDB-lite"/>
    </source>
</evidence>
<evidence type="ECO:0000256" key="2">
    <source>
        <dbReference type="ARBA" id="ARBA00022723"/>
    </source>
</evidence>
<keyword evidence="3 6" id="KW-0863">Zinc-finger</keyword>
<dbReference type="SUPFAM" id="SSF57903">
    <property type="entry name" value="FYVE/PHD zinc finger"/>
    <property type="match status" value="1"/>
</dbReference>
<feature type="region of interest" description="Disordered" evidence="7">
    <location>
        <begin position="436"/>
        <end position="455"/>
    </location>
</feature>
<evidence type="ECO:0000256" key="4">
    <source>
        <dbReference type="ARBA" id="ARBA00022833"/>
    </source>
</evidence>
<reference evidence="9" key="2">
    <citation type="submission" date="2025-09" db="UniProtKB">
        <authorList>
            <consortium name="Ensembl"/>
        </authorList>
    </citation>
    <scope>IDENTIFICATION</scope>
</reference>
<dbReference type="SMART" id="SM00249">
    <property type="entry name" value="PHD"/>
    <property type="match status" value="1"/>
</dbReference>
<accession>S4RKK6</accession>
<dbReference type="InterPro" id="IPR047970">
    <property type="entry name" value="KDM5A_PHD2"/>
</dbReference>
<dbReference type="InterPro" id="IPR001965">
    <property type="entry name" value="Znf_PHD"/>
</dbReference>
<dbReference type="Ensembl" id="ENSPMAT00000005764.1">
    <property type="protein sequence ID" value="ENSPMAP00000005739.1"/>
    <property type="gene ID" value="ENSPMAG00000005226.1"/>
</dbReference>
<evidence type="ECO:0000313" key="9">
    <source>
        <dbReference type="Ensembl" id="ENSPMAP00000005739.1"/>
    </source>
</evidence>
<keyword evidence="5" id="KW-0539">Nucleus</keyword>
<evidence type="ECO:0000259" key="8">
    <source>
        <dbReference type="PROSITE" id="PS50016"/>
    </source>
</evidence>
<keyword evidence="4" id="KW-0862">Zinc</keyword>
<sequence length="455" mass="50369">LLQVLSPRADIGMYSSSKTKRKKLKEIASEKESSASGLGDSLDDDSDEPVHPAAIVASFKESQRRELESMRKLRAINQAKPSVLPSTEECRYCVCRRGAQGSMLQCQLCRDWFHSTCVALPRPVGLKKGQSAGAKEPRFLCPLCQRSRRPRLETILALLVALQKLPVRLPEGEALQCLTEHAMAWQDRARQALATPELASALAKLSVLSQRLVEQAAREKTEKIIHAELQKAAANPELQAGQPLARNACPRLERSGQTLRSFHTSKDNSGFLLNLRLFGCPLADSRSPSNFSLAEMRLLCEEEVPMETEEWVTASFCSEHAYSSASKSIHQGMSMPRKQPRKSPLVPRSLDSPVLRLSEGAQARLEELILEGDLLEVSMDESLHLWRILQATQSPPGDGTALGLFQTVGREGKAVKARARDKDQLDKKRKRKLEKGELTFGGDAAPRDILKADKP</sequence>
<feature type="domain" description="PHD-type" evidence="8">
    <location>
        <begin position="87"/>
        <end position="147"/>
    </location>
</feature>
<feature type="region of interest" description="Disordered" evidence="7">
    <location>
        <begin position="15"/>
        <end position="48"/>
    </location>
</feature>
<dbReference type="Gene3D" id="3.30.40.10">
    <property type="entry name" value="Zinc/RING finger domain, C3HC4 (zinc finger)"/>
    <property type="match status" value="1"/>
</dbReference>
<organism evidence="9">
    <name type="scientific">Petromyzon marinus</name>
    <name type="common">Sea lamprey</name>
    <dbReference type="NCBI Taxonomy" id="7757"/>
    <lineage>
        <taxon>Eukaryota</taxon>
        <taxon>Metazoa</taxon>
        <taxon>Chordata</taxon>
        <taxon>Craniata</taxon>
        <taxon>Vertebrata</taxon>
        <taxon>Cyclostomata</taxon>
        <taxon>Hyperoartia</taxon>
        <taxon>Petromyzontiformes</taxon>
        <taxon>Petromyzontidae</taxon>
        <taxon>Petromyzon</taxon>
    </lineage>
</organism>